<dbReference type="STRING" id="930131.SAMN05216389_10124"/>
<evidence type="ECO:0000313" key="1">
    <source>
        <dbReference type="EMBL" id="SES61714.1"/>
    </source>
</evidence>
<dbReference type="Gene3D" id="3.40.50.300">
    <property type="entry name" value="P-loop containing nucleotide triphosphate hydrolases"/>
    <property type="match status" value="1"/>
</dbReference>
<accession>A0A1H9Y0J4</accession>
<keyword evidence="1" id="KW-0808">Transferase</keyword>
<dbReference type="InterPro" id="IPR027417">
    <property type="entry name" value="P-loop_NTPase"/>
</dbReference>
<dbReference type="AlphaFoldDB" id="A0A1H9Y0J4"/>
<sequence>MQTATPPLVVTIAAISGGGKTTITKYLKERLQNSKALYFDDYDFDGPLNIIDWVDRGADYDEWNLSPLLNDVELLLKKPLEYILIDYPFAYKHTKAIHYINLAVYIDTPLDIAMARRITRDYKNSSKEKIFTNIQNYVSFGRRGYLEMINTIKPNSDIIVDGTLPIPEIAELIYEKIQTWKCSNL</sequence>
<name>A0A1H9Y0J4_9BACI</name>
<keyword evidence="1" id="KW-0418">Kinase</keyword>
<dbReference type="NCBIfam" id="NF006085">
    <property type="entry name" value="PRK08233.1"/>
    <property type="match status" value="1"/>
</dbReference>
<gene>
    <name evidence="1" type="ORF">SAMN05216389_10124</name>
</gene>
<proteinExistence type="predicted"/>
<dbReference type="RefSeq" id="WP_090865565.1">
    <property type="nucleotide sequence ID" value="NZ_FOHE01000001.1"/>
</dbReference>
<dbReference type="SUPFAM" id="SSF52540">
    <property type="entry name" value="P-loop containing nucleoside triphosphate hydrolases"/>
    <property type="match status" value="1"/>
</dbReference>
<dbReference type="OrthoDB" id="6291705at2"/>
<organism evidence="1 2">
    <name type="scientific">Oceanobacillus limi</name>
    <dbReference type="NCBI Taxonomy" id="930131"/>
    <lineage>
        <taxon>Bacteria</taxon>
        <taxon>Bacillati</taxon>
        <taxon>Bacillota</taxon>
        <taxon>Bacilli</taxon>
        <taxon>Bacillales</taxon>
        <taxon>Bacillaceae</taxon>
        <taxon>Oceanobacillus</taxon>
    </lineage>
</organism>
<dbReference type="Proteomes" id="UP000198618">
    <property type="component" value="Unassembled WGS sequence"/>
</dbReference>
<protein>
    <submittedName>
        <fullName evidence="1">Uridine kinase</fullName>
    </submittedName>
</protein>
<reference evidence="1 2" key="1">
    <citation type="submission" date="2016-10" db="EMBL/GenBank/DDBJ databases">
        <authorList>
            <person name="de Groot N.N."/>
        </authorList>
    </citation>
    <scope>NUCLEOTIDE SEQUENCE [LARGE SCALE GENOMIC DNA]</scope>
    <source>
        <strain evidence="1 2">IBRC-M 10780</strain>
    </source>
</reference>
<dbReference type="GO" id="GO:0016301">
    <property type="term" value="F:kinase activity"/>
    <property type="evidence" value="ECO:0007669"/>
    <property type="project" value="UniProtKB-KW"/>
</dbReference>
<keyword evidence="2" id="KW-1185">Reference proteome</keyword>
<dbReference type="EMBL" id="FOHE01000001">
    <property type="protein sequence ID" value="SES61714.1"/>
    <property type="molecule type" value="Genomic_DNA"/>
</dbReference>
<evidence type="ECO:0000313" key="2">
    <source>
        <dbReference type="Proteomes" id="UP000198618"/>
    </source>
</evidence>